<dbReference type="Pfam" id="PF11716">
    <property type="entry name" value="MDMPI_N"/>
    <property type="match status" value="1"/>
</dbReference>
<comment type="caution">
    <text evidence="2">The sequence shown here is derived from an EMBL/GenBank/DDBJ whole genome shotgun (WGS) entry which is preliminary data.</text>
</comment>
<proteinExistence type="predicted"/>
<feature type="domain" description="Mycothiol-dependent maleylpyruvate isomerase metal-binding" evidence="1">
    <location>
        <begin position="6"/>
        <end position="41"/>
    </location>
</feature>
<keyword evidence="3" id="KW-1185">Reference proteome</keyword>
<dbReference type="EMBL" id="QVFU01000058">
    <property type="protein sequence ID" value="RFS43493.1"/>
    <property type="molecule type" value="Genomic_DNA"/>
</dbReference>
<dbReference type="OrthoDB" id="3677409at2"/>
<dbReference type="Gene3D" id="1.20.120.450">
    <property type="entry name" value="dinb family like domain"/>
    <property type="match status" value="1"/>
</dbReference>
<organism evidence="2 3">
    <name type="scientific">Micromonospora craniellae</name>
    <dbReference type="NCBI Taxonomy" id="2294034"/>
    <lineage>
        <taxon>Bacteria</taxon>
        <taxon>Bacillati</taxon>
        <taxon>Actinomycetota</taxon>
        <taxon>Actinomycetes</taxon>
        <taxon>Micromonosporales</taxon>
        <taxon>Micromonosporaceae</taxon>
        <taxon>Micromonospora</taxon>
    </lineage>
</organism>
<dbReference type="InterPro" id="IPR034660">
    <property type="entry name" value="DinB/YfiT-like"/>
</dbReference>
<dbReference type="InterPro" id="IPR024344">
    <property type="entry name" value="MDMPI_metal-binding"/>
</dbReference>
<protein>
    <recommendedName>
        <fullName evidence="1">Mycothiol-dependent maleylpyruvate isomerase metal-binding domain-containing protein</fullName>
    </recommendedName>
</protein>
<sequence>MIRAAFADECARLGEVLTTLDDADLARPTDCPPWNLAELLAP</sequence>
<evidence type="ECO:0000313" key="2">
    <source>
        <dbReference type="EMBL" id="RFS43493.1"/>
    </source>
</evidence>
<reference evidence="2 3" key="1">
    <citation type="submission" date="2018-08" db="EMBL/GenBank/DDBJ databases">
        <title>Verrucosispora craniellae sp. nov., isolated from a marine sponge in the South China Sea.</title>
        <authorList>
            <person name="Li L."/>
            <person name="Lin H.W."/>
        </authorList>
    </citation>
    <scope>NUCLEOTIDE SEQUENCE [LARGE SCALE GENOMIC DNA]</scope>
    <source>
        <strain evidence="2 3">LHW63014</strain>
    </source>
</reference>
<evidence type="ECO:0000313" key="3">
    <source>
        <dbReference type="Proteomes" id="UP000262621"/>
    </source>
</evidence>
<dbReference type="Proteomes" id="UP000262621">
    <property type="component" value="Unassembled WGS sequence"/>
</dbReference>
<gene>
    <name evidence="2" type="ORF">D0Q02_27600</name>
</gene>
<name>A0A372FRZ4_9ACTN</name>
<accession>A0A372FRZ4</accession>
<dbReference type="AlphaFoldDB" id="A0A372FRZ4"/>
<dbReference type="SUPFAM" id="SSF109854">
    <property type="entry name" value="DinB/YfiT-like putative metalloenzymes"/>
    <property type="match status" value="1"/>
</dbReference>
<dbReference type="GO" id="GO:0046872">
    <property type="term" value="F:metal ion binding"/>
    <property type="evidence" value="ECO:0007669"/>
    <property type="project" value="InterPro"/>
</dbReference>
<evidence type="ECO:0000259" key="1">
    <source>
        <dbReference type="Pfam" id="PF11716"/>
    </source>
</evidence>